<reference evidence="5" key="1">
    <citation type="journal article" date="2019" name="Int. J. Syst. Evol. Microbiol.">
        <title>The Global Catalogue of Microorganisms (GCM) 10K type strain sequencing project: providing services to taxonomists for standard genome sequencing and annotation.</title>
        <authorList>
            <consortium name="The Broad Institute Genomics Platform"/>
            <consortium name="The Broad Institute Genome Sequencing Center for Infectious Disease"/>
            <person name="Wu L."/>
            <person name="Ma J."/>
        </authorList>
    </citation>
    <scope>NUCLEOTIDE SEQUENCE [LARGE SCALE GENOMIC DNA]</scope>
    <source>
        <strain evidence="5">KCTC 42195</strain>
    </source>
</reference>
<dbReference type="EMBL" id="JBHRYH010000018">
    <property type="protein sequence ID" value="MFC3626350.1"/>
    <property type="molecule type" value="Genomic_DNA"/>
</dbReference>
<accession>A0ABV7TUA3</accession>
<dbReference type="InterPro" id="IPR001387">
    <property type="entry name" value="Cro/C1-type_HTH"/>
</dbReference>
<evidence type="ECO:0000313" key="5">
    <source>
        <dbReference type="Proteomes" id="UP001595636"/>
    </source>
</evidence>
<evidence type="ECO:0000259" key="3">
    <source>
        <dbReference type="PROSITE" id="PS50943"/>
    </source>
</evidence>
<sequence>MTAAHHDQHHMPPDNADHKPQARIGEKLRQLRKRQGLTLVALAERCGLSIAHISLIERNLAQPSINALVALAQSLDVTVQWFFGPDAQQLAAEADVIVRKQQRTSLEYAGGFSDQLLTPRSNRQLEMLHCRIAPGASSDQGYSHQGVEAGLLLKGSLELWVGERHFQLEEGDSFCFSSQEPHRYRNPGKTEAVVIWVITPAGF</sequence>
<dbReference type="InterPro" id="IPR011051">
    <property type="entry name" value="RmlC_Cupin_sf"/>
</dbReference>
<organism evidence="4 5">
    <name type="scientific">Vogesella amnigena</name>
    <dbReference type="NCBI Taxonomy" id="1507449"/>
    <lineage>
        <taxon>Bacteria</taxon>
        <taxon>Pseudomonadati</taxon>
        <taxon>Pseudomonadota</taxon>
        <taxon>Betaproteobacteria</taxon>
        <taxon>Neisseriales</taxon>
        <taxon>Chromobacteriaceae</taxon>
        <taxon>Vogesella</taxon>
    </lineage>
</organism>
<proteinExistence type="predicted"/>
<dbReference type="InterPro" id="IPR014710">
    <property type="entry name" value="RmlC-like_jellyroll"/>
</dbReference>
<dbReference type="CDD" id="cd02209">
    <property type="entry name" value="cupin_XRE_C"/>
    <property type="match status" value="1"/>
</dbReference>
<dbReference type="SUPFAM" id="SSF51182">
    <property type="entry name" value="RmlC-like cupins"/>
    <property type="match status" value="1"/>
</dbReference>
<feature type="domain" description="HTH cro/C1-type" evidence="3">
    <location>
        <begin position="28"/>
        <end position="82"/>
    </location>
</feature>
<feature type="region of interest" description="Disordered" evidence="2">
    <location>
        <begin position="1"/>
        <end position="21"/>
    </location>
</feature>
<keyword evidence="1" id="KW-0238">DNA-binding</keyword>
<dbReference type="Pfam" id="PF01381">
    <property type="entry name" value="HTH_3"/>
    <property type="match status" value="1"/>
</dbReference>
<dbReference type="Proteomes" id="UP001595636">
    <property type="component" value="Unassembled WGS sequence"/>
</dbReference>
<evidence type="ECO:0000256" key="2">
    <source>
        <dbReference type="SAM" id="MobiDB-lite"/>
    </source>
</evidence>
<dbReference type="Gene3D" id="1.10.260.40">
    <property type="entry name" value="lambda repressor-like DNA-binding domains"/>
    <property type="match status" value="1"/>
</dbReference>
<dbReference type="InterPro" id="IPR050807">
    <property type="entry name" value="TransReg_Diox_bact_type"/>
</dbReference>
<evidence type="ECO:0000313" key="4">
    <source>
        <dbReference type="EMBL" id="MFC3626350.1"/>
    </source>
</evidence>
<gene>
    <name evidence="4" type="ORF">ACFOKJ_09420</name>
</gene>
<dbReference type="RefSeq" id="WP_390278956.1">
    <property type="nucleotide sequence ID" value="NZ_JBHRYH010000018.1"/>
</dbReference>
<dbReference type="InterPro" id="IPR010982">
    <property type="entry name" value="Lambda_DNA-bd_dom_sf"/>
</dbReference>
<dbReference type="Gene3D" id="2.60.120.10">
    <property type="entry name" value="Jelly Rolls"/>
    <property type="match status" value="1"/>
</dbReference>
<name>A0ABV7TUA3_9NEIS</name>
<evidence type="ECO:0000256" key="1">
    <source>
        <dbReference type="ARBA" id="ARBA00023125"/>
    </source>
</evidence>
<dbReference type="PANTHER" id="PTHR46797:SF2">
    <property type="entry name" value="TRANSCRIPTIONAL REGULATOR"/>
    <property type="match status" value="1"/>
</dbReference>
<dbReference type="CDD" id="cd00093">
    <property type="entry name" value="HTH_XRE"/>
    <property type="match status" value="1"/>
</dbReference>
<dbReference type="PROSITE" id="PS50943">
    <property type="entry name" value="HTH_CROC1"/>
    <property type="match status" value="1"/>
</dbReference>
<comment type="caution">
    <text evidence="4">The sequence shown here is derived from an EMBL/GenBank/DDBJ whole genome shotgun (WGS) entry which is preliminary data.</text>
</comment>
<dbReference type="Pfam" id="PF07883">
    <property type="entry name" value="Cupin_2"/>
    <property type="match status" value="1"/>
</dbReference>
<dbReference type="SMART" id="SM00530">
    <property type="entry name" value="HTH_XRE"/>
    <property type="match status" value="1"/>
</dbReference>
<keyword evidence="5" id="KW-1185">Reference proteome</keyword>
<protein>
    <submittedName>
        <fullName evidence="4">Helix-turn-helix domain-containing protein</fullName>
    </submittedName>
</protein>
<dbReference type="InterPro" id="IPR013096">
    <property type="entry name" value="Cupin_2"/>
</dbReference>
<dbReference type="PANTHER" id="PTHR46797">
    <property type="entry name" value="HTH-TYPE TRANSCRIPTIONAL REGULATOR"/>
    <property type="match status" value="1"/>
</dbReference>
<dbReference type="SUPFAM" id="SSF47413">
    <property type="entry name" value="lambda repressor-like DNA-binding domains"/>
    <property type="match status" value="1"/>
</dbReference>